<organism evidence="14 15">
    <name type="scientific">Buchnera aphidicola</name>
    <name type="common">Cinara laricifoliae</name>
    <dbReference type="NCBI Taxonomy" id="2518977"/>
    <lineage>
        <taxon>Bacteria</taxon>
        <taxon>Pseudomonadati</taxon>
        <taxon>Pseudomonadota</taxon>
        <taxon>Gammaproteobacteria</taxon>
        <taxon>Enterobacterales</taxon>
        <taxon>Erwiniaceae</taxon>
        <taxon>Buchnera</taxon>
    </lineage>
</organism>
<comment type="function">
    <text evidence="7">NDH-1 shuttles electrons from NADH, via FMN and iron-sulfur (Fe-S) centers, to quinones in the respiratory chain. Couples the redox reaction to proton translocation (for every two electrons transferred, four hydrogen ions are translocated across the cytoplasmic membrane), and thus conserves the redox energy in a proton gradient.</text>
</comment>
<dbReference type="PANTHER" id="PTHR43507">
    <property type="entry name" value="NADH-UBIQUINONE OXIDOREDUCTASE CHAIN 4"/>
    <property type="match status" value="1"/>
</dbReference>
<evidence type="ECO:0000313" key="14">
    <source>
        <dbReference type="EMBL" id="VFP83594.1"/>
    </source>
</evidence>
<feature type="domain" description="NADH:quinone oxidoreductase/Mrp antiporter transmembrane" evidence="13">
    <location>
        <begin position="134"/>
        <end position="431"/>
    </location>
</feature>
<evidence type="ECO:0000256" key="5">
    <source>
        <dbReference type="ARBA" id="ARBA00022989"/>
    </source>
</evidence>
<accession>A0A451DB17</accession>
<evidence type="ECO:0000313" key="15">
    <source>
        <dbReference type="Proteomes" id="UP000294349"/>
    </source>
</evidence>
<dbReference type="GO" id="GO:0015990">
    <property type="term" value="P:electron transport coupled proton transport"/>
    <property type="evidence" value="ECO:0007669"/>
    <property type="project" value="TreeGrafter"/>
</dbReference>
<feature type="transmembrane region" description="Helical" evidence="12">
    <location>
        <begin position="180"/>
        <end position="198"/>
    </location>
</feature>
<keyword evidence="5 12" id="KW-1133">Transmembrane helix</keyword>
<dbReference type="Pfam" id="PF00361">
    <property type="entry name" value="Proton_antipo_M"/>
    <property type="match status" value="1"/>
</dbReference>
<dbReference type="GO" id="GO:0008137">
    <property type="term" value="F:NADH dehydrogenase (ubiquinone) activity"/>
    <property type="evidence" value="ECO:0007669"/>
    <property type="project" value="InterPro"/>
</dbReference>
<dbReference type="NCBIfam" id="TIGR01972">
    <property type="entry name" value="NDH_I_M"/>
    <property type="match status" value="1"/>
</dbReference>
<feature type="transmembrane region" description="Helical" evidence="12">
    <location>
        <begin position="314"/>
        <end position="330"/>
    </location>
</feature>
<evidence type="ECO:0000256" key="3">
    <source>
        <dbReference type="ARBA" id="ARBA00019906"/>
    </source>
</evidence>
<dbReference type="GO" id="GO:0042773">
    <property type="term" value="P:ATP synthesis coupled electron transport"/>
    <property type="evidence" value="ECO:0007669"/>
    <property type="project" value="InterPro"/>
</dbReference>
<evidence type="ECO:0000256" key="8">
    <source>
        <dbReference type="ARBA" id="ARBA00025811"/>
    </source>
</evidence>
<feature type="transmembrane region" description="Helical" evidence="12">
    <location>
        <begin position="218"/>
        <end position="238"/>
    </location>
</feature>
<evidence type="ECO:0000256" key="1">
    <source>
        <dbReference type="ARBA" id="ARBA00004127"/>
    </source>
</evidence>
<dbReference type="GO" id="GO:0012505">
    <property type="term" value="C:endomembrane system"/>
    <property type="evidence" value="ECO:0007669"/>
    <property type="project" value="UniProtKB-SubCell"/>
</dbReference>
<comment type="similarity">
    <text evidence="2">Belongs to the complex I subunit 4 family.</text>
</comment>
<evidence type="ECO:0000256" key="4">
    <source>
        <dbReference type="ARBA" id="ARBA00022692"/>
    </source>
</evidence>
<dbReference type="AlphaFoldDB" id="A0A451DB17"/>
<evidence type="ECO:0000256" key="2">
    <source>
        <dbReference type="ARBA" id="ARBA00009025"/>
    </source>
</evidence>
<gene>
    <name evidence="14" type="primary">nuoM</name>
    <name evidence="14" type="ORF">BUCILAFE3058_115</name>
</gene>
<protein>
    <recommendedName>
        <fullName evidence="3">NADH-quinone oxidoreductase subunit M</fullName>
    </recommendedName>
    <alternativeName>
        <fullName evidence="9">NADH dehydrogenase I subunit M</fullName>
    </alternativeName>
    <alternativeName>
        <fullName evidence="10">NDH-1 subunit M</fullName>
    </alternativeName>
</protein>
<evidence type="ECO:0000256" key="7">
    <source>
        <dbReference type="ARBA" id="ARBA00025189"/>
    </source>
</evidence>
<dbReference type="GO" id="GO:0003954">
    <property type="term" value="F:NADH dehydrogenase activity"/>
    <property type="evidence" value="ECO:0007669"/>
    <property type="project" value="TreeGrafter"/>
</dbReference>
<keyword evidence="14" id="KW-0560">Oxidoreductase</keyword>
<feature type="transmembrane region" description="Helical" evidence="12">
    <location>
        <begin position="27"/>
        <end position="49"/>
    </location>
</feature>
<evidence type="ECO:0000256" key="11">
    <source>
        <dbReference type="RuleBase" id="RU000320"/>
    </source>
</evidence>
<evidence type="ECO:0000256" key="12">
    <source>
        <dbReference type="SAM" id="Phobius"/>
    </source>
</evidence>
<dbReference type="InterPro" id="IPR010227">
    <property type="entry name" value="NADH_Q_OxRdtase_chainM/4"/>
</dbReference>
<evidence type="ECO:0000256" key="6">
    <source>
        <dbReference type="ARBA" id="ARBA00023136"/>
    </source>
</evidence>
<evidence type="ECO:0000259" key="13">
    <source>
        <dbReference type="Pfam" id="PF00361"/>
    </source>
</evidence>
<dbReference type="RefSeq" id="WP_154061461.1">
    <property type="nucleotide sequence ID" value="NZ_LR217717.1"/>
</dbReference>
<dbReference type="InterPro" id="IPR003918">
    <property type="entry name" value="NADH_UbQ_OxRdtase"/>
</dbReference>
<dbReference type="PRINTS" id="PR01437">
    <property type="entry name" value="NUOXDRDTASE4"/>
</dbReference>
<keyword evidence="4 11" id="KW-0812">Transmembrane</keyword>
<dbReference type="GO" id="GO:0016020">
    <property type="term" value="C:membrane"/>
    <property type="evidence" value="ECO:0007669"/>
    <property type="project" value="UniProtKB-SubCell"/>
</dbReference>
<feature type="transmembrane region" description="Helical" evidence="12">
    <location>
        <begin position="408"/>
        <end position="438"/>
    </location>
</feature>
<evidence type="ECO:0000256" key="9">
    <source>
        <dbReference type="ARBA" id="ARBA00031584"/>
    </source>
</evidence>
<dbReference type="Proteomes" id="UP000294349">
    <property type="component" value="Chromosome"/>
</dbReference>
<dbReference type="InterPro" id="IPR001750">
    <property type="entry name" value="ND/Mrp_TM"/>
</dbReference>
<feature type="transmembrane region" description="Helical" evidence="12">
    <location>
        <begin position="113"/>
        <end position="134"/>
    </location>
</feature>
<proteinExistence type="inferred from homology"/>
<feature type="transmembrane region" description="Helical" evidence="12">
    <location>
        <begin position="459"/>
        <end position="478"/>
    </location>
</feature>
<reference evidence="14 15" key="1">
    <citation type="submission" date="2019-02" db="EMBL/GenBank/DDBJ databases">
        <authorList>
            <person name="Manzano-Marin A."/>
            <person name="Manzano-Marin A."/>
        </authorList>
    </citation>
    <scope>NUCLEOTIDE SEQUENCE [LARGE SCALE GENOMIC DNA]</scope>
    <source>
        <strain evidence="14 15">BuCilaricifoliae</strain>
    </source>
</reference>
<evidence type="ECO:0000256" key="10">
    <source>
        <dbReference type="ARBA" id="ARBA00032798"/>
    </source>
</evidence>
<dbReference type="EMBL" id="LR217717">
    <property type="protein sequence ID" value="VFP83594.1"/>
    <property type="molecule type" value="Genomic_DNA"/>
</dbReference>
<feature type="transmembrane region" description="Helical" evidence="12">
    <location>
        <begin position="140"/>
        <end position="159"/>
    </location>
</feature>
<name>A0A451DB17_9GAMM</name>
<dbReference type="GO" id="GO:0048039">
    <property type="term" value="F:ubiquinone binding"/>
    <property type="evidence" value="ECO:0007669"/>
    <property type="project" value="TreeGrafter"/>
</dbReference>
<dbReference type="OrthoDB" id="9768329at2"/>
<feature type="transmembrane region" description="Helical" evidence="12">
    <location>
        <begin position="87"/>
        <end position="106"/>
    </location>
</feature>
<feature type="transmembrane region" description="Helical" evidence="12">
    <location>
        <begin position="371"/>
        <end position="396"/>
    </location>
</feature>
<sequence length="486" mass="56486">MILLVFILVPLLGAILSIFTGFLNERIPRYIAAFSMIICLLVSLFIFFYSNRFFQANITMHTLLIAFHKTWFSEYGISIYFGLDNLSLLMILLTSLIGLCSIYCEWHTLNDKIGIFYFFLLCIALGMFGIFLSFDMFLFFLFWELILIPMYFLIIFWGNSKKNRHDVIYVARKFFIYSQISGFFLLFFILNIVCIYYSNFGIWTFNYFFLKNIKISLYTEFFLMFSLLLSLIIKIPLFPFHSWLPDFQESISSSGSVDLIGLLLKPAIYGLLRFYLIFCPRTSHILSLFFISIGLLSMFYGSIMAFSQKNIKRLLAYSTISSMGIIFAAIHSENIVAYQGVLLYIVSSVISTAALLILIGRIFIQINTQNILYMSGLWSCMNFIPSFFLFFSLSMLNIPMTGNFSGEFMMLFGIFMHCPILGCFFVFGLFLSSIYLLIMIQKVCYGSNRLSVIKNELSFFDFVILIFFVFFICLLGLYPKFILKFL</sequence>
<comment type="subunit">
    <text evidence="8">Composed of 13 different subunits. Subunits NuoA, H, J, K, L, M, N constitute the membrane sector of the complex.</text>
</comment>
<keyword evidence="6 12" id="KW-0472">Membrane</keyword>
<feature type="transmembrane region" description="Helical" evidence="12">
    <location>
        <begin position="336"/>
        <end position="359"/>
    </location>
</feature>
<dbReference type="PANTHER" id="PTHR43507:SF1">
    <property type="entry name" value="NADH-UBIQUINONE OXIDOREDUCTASE CHAIN 4"/>
    <property type="match status" value="1"/>
</dbReference>
<feature type="transmembrane region" description="Helical" evidence="12">
    <location>
        <begin position="259"/>
        <end position="278"/>
    </location>
</feature>
<comment type="subcellular location">
    <subcellularLocation>
        <location evidence="1">Endomembrane system</location>
        <topology evidence="1">Multi-pass membrane protein</topology>
    </subcellularLocation>
    <subcellularLocation>
        <location evidence="11">Membrane</location>
        <topology evidence="11">Multi-pass membrane protein</topology>
    </subcellularLocation>
</comment>
<feature type="transmembrane region" description="Helical" evidence="12">
    <location>
        <begin position="284"/>
        <end position="307"/>
    </location>
</feature>